<gene>
    <name evidence="1" type="ORF">O6P32_05655</name>
</gene>
<sequence length="267" mass="31433">MEQVIFYDWNRNPKMIWSDACRIEGEENHTIQFYASFDTTIYNACTICRVETGQLVRFIEQLEDMYREQCNKIVLHSCDEKLSVFLQKELCGHIALCAHVKNRYPTEDELTFCTYFDQTFLPDLCAKTRIMSQTSVVQSDYTTVQQEESFSFHLSLLDRVVLHDYVCFRLNIKDAFFHVVTDTSMWWEEFHCFREELGQLIEGKVNEVIFAPLGEFWRITFVSLGREILVKGDISDMEMPQSSLSFHRIVSSALCSDLKSQLERWLL</sequence>
<accession>A0ABT4PGL5</accession>
<evidence type="ECO:0000313" key="2">
    <source>
        <dbReference type="Proteomes" id="UP001141933"/>
    </source>
</evidence>
<dbReference type="EMBL" id="JAPZVM010000003">
    <property type="protein sequence ID" value="MCZ8372197.1"/>
    <property type="molecule type" value="Genomic_DNA"/>
</dbReference>
<name>A0ABT4PGL5_9BACT</name>
<protein>
    <recommendedName>
        <fullName evidence="3">DUF3822 family protein</fullName>
    </recommendedName>
</protein>
<proteinExistence type="predicted"/>
<organism evidence="1 2">
    <name type="scientific">Phocaeicola acetigenes</name>
    <dbReference type="NCBI Taxonomy" id="3016083"/>
    <lineage>
        <taxon>Bacteria</taxon>
        <taxon>Pseudomonadati</taxon>
        <taxon>Bacteroidota</taxon>
        <taxon>Bacteroidia</taxon>
        <taxon>Bacteroidales</taxon>
        <taxon>Bacteroidaceae</taxon>
        <taxon>Phocaeicola</taxon>
    </lineage>
</organism>
<keyword evidence="2" id="KW-1185">Reference proteome</keyword>
<reference evidence="1" key="1">
    <citation type="submission" date="2022-12" db="EMBL/GenBank/DDBJ databases">
        <title>Phocaeicola acetigenes sp. nov., isolated feces from a healthy human.</title>
        <authorList>
            <person name="Do H."/>
            <person name="Ha Y.B."/>
            <person name="Kim J.-S."/>
            <person name="Suh M.K."/>
            <person name="Kim H.S."/>
            <person name="Lee J.-S."/>
        </authorList>
    </citation>
    <scope>NUCLEOTIDE SEQUENCE</scope>
    <source>
        <strain evidence="1">KGMB11183</strain>
    </source>
</reference>
<dbReference type="Proteomes" id="UP001141933">
    <property type="component" value="Unassembled WGS sequence"/>
</dbReference>
<evidence type="ECO:0000313" key="1">
    <source>
        <dbReference type="EMBL" id="MCZ8372197.1"/>
    </source>
</evidence>
<dbReference type="RefSeq" id="WP_269877283.1">
    <property type="nucleotide sequence ID" value="NZ_JAPZVM010000003.1"/>
</dbReference>
<evidence type="ECO:0008006" key="3">
    <source>
        <dbReference type="Google" id="ProtNLM"/>
    </source>
</evidence>
<comment type="caution">
    <text evidence="1">The sequence shown here is derived from an EMBL/GenBank/DDBJ whole genome shotgun (WGS) entry which is preliminary data.</text>
</comment>